<dbReference type="InterPro" id="IPR011335">
    <property type="entry name" value="Restrct_endonuc-II-like"/>
</dbReference>
<evidence type="ECO:0000256" key="3">
    <source>
        <dbReference type="PROSITE-ProRule" id="PRU00492"/>
    </source>
</evidence>
<evidence type="ECO:0000256" key="2">
    <source>
        <dbReference type="ARBA" id="ARBA00022840"/>
    </source>
</evidence>
<evidence type="ECO:0000313" key="5">
    <source>
        <dbReference type="EMBL" id="OGG73821.1"/>
    </source>
</evidence>
<dbReference type="InterPro" id="IPR011856">
    <property type="entry name" value="tRNA_endonuc-like_dom_sf"/>
</dbReference>
<organism evidence="5 6">
    <name type="scientific">Candidatus Kaiserbacteria bacterium RIFCSPLOWO2_01_FULL_54_20</name>
    <dbReference type="NCBI Taxonomy" id="1798513"/>
    <lineage>
        <taxon>Bacteria</taxon>
        <taxon>Candidatus Kaiseribacteriota</taxon>
    </lineage>
</organism>
<keyword evidence="1 3" id="KW-0547">Nucleotide-binding</keyword>
<accession>A0A1F6EJK3</accession>
<dbReference type="GO" id="GO:0005524">
    <property type="term" value="F:ATP binding"/>
    <property type="evidence" value="ECO:0007669"/>
    <property type="project" value="UniProtKB-UniRule"/>
</dbReference>
<dbReference type="GO" id="GO:0004519">
    <property type="term" value="F:endonuclease activity"/>
    <property type="evidence" value="ECO:0007669"/>
    <property type="project" value="InterPro"/>
</dbReference>
<gene>
    <name evidence="5" type="ORF">A3A40_00010</name>
</gene>
<comment type="caution">
    <text evidence="5">The sequence shown here is derived from an EMBL/GenBank/DDBJ whole genome shotgun (WGS) entry which is preliminary data.</text>
</comment>
<dbReference type="Pfam" id="PF04471">
    <property type="entry name" value="Mrr_cat"/>
    <property type="match status" value="1"/>
</dbReference>
<dbReference type="GO" id="GO:0009307">
    <property type="term" value="P:DNA restriction-modification system"/>
    <property type="evidence" value="ECO:0007669"/>
    <property type="project" value="InterPro"/>
</dbReference>
<dbReference type="Gene3D" id="3.40.1350.10">
    <property type="match status" value="1"/>
</dbReference>
<dbReference type="SUPFAM" id="SSF52980">
    <property type="entry name" value="Restriction endonuclease-like"/>
    <property type="match status" value="1"/>
</dbReference>
<evidence type="ECO:0000256" key="1">
    <source>
        <dbReference type="ARBA" id="ARBA00022741"/>
    </source>
</evidence>
<protein>
    <recommendedName>
        <fullName evidence="4">ATP-cone domain-containing protein</fullName>
    </recommendedName>
</protein>
<proteinExistence type="predicted"/>
<dbReference type="EMBL" id="MFMA01000032">
    <property type="protein sequence ID" value="OGG73821.1"/>
    <property type="molecule type" value="Genomic_DNA"/>
</dbReference>
<dbReference type="STRING" id="1798513.A3A40_00010"/>
<dbReference type="GO" id="GO:0003677">
    <property type="term" value="F:DNA binding"/>
    <property type="evidence" value="ECO:0007669"/>
    <property type="project" value="InterPro"/>
</dbReference>
<dbReference type="Proteomes" id="UP000178427">
    <property type="component" value="Unassembled WGS sequence"/>
</dbReference>
<sequence length="280" mass="30529">MAILIAKADGTTELYNPEKLVSSLMRSGAEHGLARDIGRAVEAELYSGITTQEIYRHAFSKLREARRGAAARYSLKHAILEFGPSGFPFEAYISELFRAEGARTEIDQIIQGACVEHEVDVVVHNGGSIMYVEAKFHNAAGFKTDLKTVLYVKARLEDIEARRKQNGEQEPMRGLVVTNTKFTDMAVRYAACAGVELLGWEEPQGGTLHDRIDRNGLYPITALTTLNRREKTALLSQKVVLCGALAADTRALASAGVSGQKADRVLEEVGALCVPGGHIE</sequence>
<evidence type="ECO:0000259" key="4">
    <source>
        <dbReference type="PROSITE" id="PS51161"/>
    </source>
</evidence>
<name>A0A1F6EJK3_9BACT</name>
<dbReference type="AlphaFoldDB" id="A0A1F6EJK3"/>
<feature type="domain" description="ATP-cone" evidence="4">
    <location>
        <begin position="3"/>
        <end position="84"/>
    </location>
</feature>
<keyword evidence="2 3" id="KW-0067">ATP-binding</keyword>
<evidence type="ECO:0000313" key="6">
    <source>
        <dbReference type="Proteomes" id="UP000178427"/>
    </source>
</evidence>
<reference evidence="5 6" key="1">
    <citation type="journal article" date="2016" name="Nat. Commun.">
        <title>Thousands of microbial genomes shed light on interconnected biogeochemical processes in an aquifer system.</title>
        <authorList>
            <person name="Anantharaman K."/>
            <person name="Brown C.T."/>
            <person name="Hug L.A."/>
            <person name="Sharon I."/>
            <person name="Castelle C.J."/>
            <person name="Probst A.J."/>
            <person name="Thomas B.C."/>
            <person name="Singh A."/>
            <person name="Wilkins M.J."/>
            <person name="Karaoz U."/>
            <person name="Brodie E.L."/>
            <person name="Williams K.H."/>
            <person name="Hubbard S.S."/>
            <person name="Banfield J.F."/>
        </authorList>
    </citation>
    <scope>NUCLEOTIDE SEQUENCE [LARGE SCALE GENOMIC DNA]</scope>
</reference>
<dbReference type="InterPro" id="IPR005144">
    <property type="entry name" value="ATP-cone_dom"/>
</dbReference>
<dbReference type="InterPro" id="IPR007560">
    <property type="entry name" value="Restrct_endonuc_IV_Mrr"/>
</dbReference>
<dbReference type="PROSITE" id="PS51161">
    <property type="entry name" value="ATP_CONE"/>
    <property type="match status" value="1"/>
</dbReference>